<dbReference type="RefSeq" id="WP_302715568.1">
    <property type="nucleotide sequence ID" value="NZ_JAULRT010000062.1"/>
</dbReference>
<sequence>MSNLSTAQPRESADSGLTELVLTQGARHSWDMIMPMIAHLSRQQDGRWLTWITREPLPSELLQRFGVDTTRLRLVHCKEDEKQLWVSWDALALGNSHTVIASPGKLGKRELGQLERAAVLGGCQGVLLRER</sequence>
<protein>
    <recommendedName>
        <fullName evidence="3">SOS cell division inhibitor SulA</fullName>
    </recommendedName>
</protein>
<organism evidence="1 2">
    <name type="scientific">Gilvimarinus algae</name>
    <dbReference type="NCBI Taxonomy" id="3058037"/>
    <lineage>
        <taxon>Bacteria</taxon>
        <taxon>Pseudomonadati</taxon>
        <taxon>Pseudomonadota</taxon>
        <taxon>Gammaproteobacteria</taxon>
        <taxon>Cellvibrionales</taxon>
        <taxon>Cellvibrionaceae</taxon>
        <taxon>Gilvimarinus</taxon>
    </lineage>
</organism>
<evidence type="ECO:0000313" key="1">
    <source>
        <dbReference type="EMBL" id="MDO3384199.1"/>
    </source>
</evidence>
<dbReference type="Gene3D" id="3.40.50.300">
    <property type="entry name" value="P-loop containing nucleotide triphosphate hydrolases"/>
    <property type="match status" value="1"/>
</dbReference>
<evidence type="ECO:0008006" key="3">
    <source>
        <dbReference type="Google" id="ProtNLM"/>
    </source>
</evidence>
<dbReference type="EMBL" id="JAULRT010000062">
    <property type="protein sequence ID" value="MDO3384199.1"/>
    <property type="molecule type" value="Genomic_DNA"/>
</dbReference>
<dbReference type="Proteomes" id="UP001168380">
    <property type="component" value="Unassembled WGS sequence"/>
</dbReference>
<keyword evidence="2" id="KW-1185">Reference proteome</keyword>
<name>A0ABT8TJD2_9GAMM</name>
<reference evidence="1" key="1">
    <citation type="submission" date="2023-07" db="EMBL/GenBank/DDBJ databases">
        <title>Gilvimarinus algae sp. nov., isolated from the surface of Kelp.</title>
        <authorList>
            <person name="Sun Y.Y."/>
            <person name="Gong Y."/>
            <person name="Du Z.J."/>
        </authorList>
    </citation>
    <scope>NUCLEOTIDE SEQUENCE</scope>
    <source>
        <strain evidence="1">SDUM040014</strain>
    </source>
</reference>
<gene>
    <name evidence="1" type="ORF">QWI16_18615</name>
</gene>
<dbReference type="SUPFAM" id="SSF52540">
    <property type="entry name" value="P-loop containing nucleoside triphosphate hydrolases"/>
    <property type="match status" value="1"/>
</dbReference>
<proteinExistence type="predicted"/>
<evidence type="ECO:0000313" key="2">
    <source>
        <dbReference type="Proteomes" id="UP001168380"/>
    </source>
</evidence>
<dbReference type="InterPro" id="IPR027417">
    <property type="entry name" value="P-loop_NTPase"/>
</dbReference>
<accession>A0ABT8TJD2</accession>
<comment type="caution">
    <text evidence="1">The sequence shown here is derived from an EMBL/GenBank/DDBJ whole genome shotgun (WGS) entry which is preliminary data.</text>
</comment>